<sequence>MYPAALMRISGCEIIYCGTTMSCPPLSLSIEIFR</sequence>
<evidence type="ECO:0000313" key="1">
    <source>
        <dbReference type="EMBL" id="DAD77007.1"/>
    </source>
</evidence>
<accession>A0A8S5M4I0</accession>
<protein>
    <submittedName>
        <fullName evidence="1">Uncharacterized protein</fullName>
    </submittedName>
</protein>
<dbReference type="EMBL" id="BK014815">
    <property type="protein sequence ID" value="DAD77007.1"/>
    <property type="molecule type" value="Genomic_DNA"/>
</dbReference>
<name>A0A8S5M4I0_9CAUD</name>
<organism evidence="1">
    <name type="scientific">Siphoviridae sp. ctquf9</name>
    <dbReference type="NCBI Taxonomy" id="2826470"/>
    <lineage>
        <taxon>Viruses</taxon>
        <taxon>Duplodnaviria</taxon>
        <taxon>Heunggongvirae</taxon>
        <taxon>Uroviricota</taxon>
        <taxon>Caudoviricetes</taxon>
    </lineage>
</organism>
<proteinExistence type="predicted"/>
<reference evidence="1" key="1">
    <citation type="journal article" date="2021" name="Proc. Natl. Acad. Sci. U.S.A.">
        <title>A Catalog of Tens of Thousands of Viruses from Human Metagenomes Reveals Hidden Associations with Chronic Diseases.</title>
        <authorList>
            <person name="Tisza M.J."/>
            <person name="Buck C.B."/>
        </authorList>
    </citation>
    <scope>NUCLEOTIDE SEQUENCE</scope>
    <source>
        <strain evidence="1">Ctquf9</strain>
    </source>
</reference>